<protein>
    <submittedName>
        <fullName evidence="4">Uncharacterized protein</fullName>
    </submittedName>
</protein>
<name>A0AAD6ZFX2_9AGAR</name>
<keyword evidence="2" id="KW-0472">Membrane</keyword>
<comment type="caution">
    <text evidence="4">The sequence shown here is derived from an EMBL/GenBank/DDBJ whole genome shotgun (WGS) entry which is preliminary data.</text>
</comment>
<feature type="compositionally biased region" description="Low complexity" evidence="1">
    <location>
        <begin position="130"/>
        <end position="193"/>
    </location>
</feature>
<feature type="region of interest" description="Disordered" evidence="1">
    <location>
        <begin position="509"/>
        <end position="531"/>
    </location>
</feature>
<proteinExistence type="predicted"/>
<accession>A0AAD6ZFX2</accession>
<dbReference type="Proteomes" id="UP001218218">
    <property type="component" value="Unassembled WGS sequence"/>
</dbReference>
<feature type="transmembrane region" description="Helical" evidence="2">
    <location>
        <begin position="222"/>
        <end position="244"/>
    </location>
</feature>
<organism evidence="4 5">
    <name type="scientific">Mycena albidolilacea</name>
    <dbReference type="NCBI Taxonomy" id="1033008"/>
    <lineage>
        <taxon>Eukaryota</taxon>
        <taxon>Fungi</taxon>
        <taxon>Dikarya</taxon>
        <taxon>Basidiomycota</taxon>
        <taxon>Agaricomycotina</taxon>
        <taxon>Agaricomycetes</taxon>
        <taxon>Agaricomycetidae</taxon>
        <taxon>Agaricales</taxon>
        <taxon>Marasmiineae</taxon>
        <taxon>Mycenaceae</taxon>
        <taxon>Mycena</taxon>
    </lineage>
</organism>
<feature type="compositionally biased region" description="Polar residues" evidence="1">
    <location>
        <begin position="520"/>
        <end position="530"/>
    </location>
</feature>
<keyword evidence="5" id="KW-1185">Reference proteome</keyword>
<keyword evidence="3" id="KW-0732">Signal</keyword>
<sequence>MELSVFLFFFGTIWTTARAGDPDVFPSEFLVPQCTVLKAVWGQPPPIHLHVQPGSDITVHNLVDLGLQSGTSTDFTVALPIGQNFTFAYNTIANQFLVFVSSLMQVGPGTTECLPGSEDTTTPPPPPPQTTSSTKAPPTTSPTKAPPTTSTTDAPPTTTSKSSPTTADSTSSVSNPSSAPSAPSSQAADFAPSTSASQGIVPVATASVGSPKAAAAFPVGPVVGSVCALAVVILIALAIFLWYWNRRSKRMLAHLNPEPERNPRAPTMTGTMSTRSEMSQQVPLLLPMRGHITPYQESFAPQDHPSLRLSHSASNSVSGSTEPSTTTTQEREHEQRAPATSAMTMHSELAQQVPVPVPMRGDITPYQESFAPLEHPKMRDFHGASNSVSGPTEPSTTTTAAQSETRGRRGYLSVSATAADIPTHPTCSTTCAGHFEAPPHVFGPLCLPSPSDGTPVPEENVLASTDSTTALYSTAVAAEPVPREHGLTVDASGISSLLSEPASLTSDVDFGQTHRDNDGKQGSWTPVNNKNRGDYGFDETSGKHTCCFYSRFTSDLHSGAAEDPSLAPIGTMGEVPSKPKGKGADPRIWGNISFGDFTEADFNAQREVLANFAEINHTQPASVQFVPESTAEEPDSIASETNPTKGEGIVPGQTRDEQIAELKRQLGDVKQKEHTERGSKKSIKIEPRKLLTIILRV</sequence>
<dbReference type="EMBL" id="JARIHO010000051">
    <property type="protein sequence ID" value="KAJ7321387.1"/>
    <property type="molecule type" value="Genomic_DNA"/>
</dbReference>
<reference evidence="4" key="1">
    <citation type="submission" date="2023-03" db="EMBL/GenBank/DDBJ databases">
        <title>Massive genome expansion in bonnet fungi (Mycena s.s.) driven by repeated elements and novel gene families across ecological guilds.</title>
        <authorList>
            <consortium name="Lawrence Berkeley National Laboratory"/>
            <person name="Harder C.B."/>
            <person name="Miyauchi S."/>
            <person name="Viragh M."/>
            <person name="Kuo A."/>
            <person name="Thoen E."/>
            <person name="Andreopoulos B."/>
            <person name="Lu D."/>
            <person name="Skrede I."/>
            <person name="Drula E."/>
            <person name="Henrissat B."/>
            <person name="Morin E."/>
            <person name="Kohler A."/>
            <person name="Barry K."/>
            <person name="LaButti K."/>
            <person name="Morin E."/>
            <person name="Salamov A."/>
            <person name="Lipzen A."/>
            <person name="Mereny Z."/>
            <person name="Hegedus B."/>
            <person name="Baldrian P."/>
            <person name="Stursova M."/>
            <person name="Weitz H."/>
            <person name="Taylor A."/>
            <person name="Grigoriev I.V."/>
            <person name="Nagy L.G."/>
            <person name="Martin F."/>
            <person name="Kauserud H."/>
        </authorList>
    </citation>
    <scope>NUCLEOTIDE SEQUENCE</scope>
    <source>
        <strain evidence="4">CBHHK002</strain>
    </source>
</reference>
<feature type="region of interest" description="Disordered" evidence="1">
    <location>
        <begin position="565"/>
        <end position="586"/>
    </location>
</feature>
<feature type="region of interest" description="Disordered" evidence="1">
    <location>
        <begin position="295"/>
        <end position="343"/>
    </location>
</feature>
<feature type="region of interest" description="Disordered" evidence="1">
    <location>
        <begin position="110"/>
        <end position="193"/>
    </location>
</feature>
<evidence type="ECO:0000256" key="2">
    <source>
        <dbReference type="SAM" id="Phobius"/>
    </source>
</evidence>
<feature type="signal peptide" evidence="3">
    <location>
        <begin position="1"/>
        <end position="19"/>
    </location>
</feature>
<keyword evidence="2" id="KW-0812">Transmembrane</keyword>
<feature type="region of interest" description="Disordered" evidence="1">
    <location>
        <begin position="629"/>
        <end position="658"/>
    </location>
</feature>
<evidence type="ECO:0000313" key="4">
    <source>
        <dbReference type="EMBL" id="KAJ7321387.1"/>
    </source>
</evidence>
<evidence type="ECO:0000313" key="5">
    <source>
        <dbReference type="Proteomes" id="UP001218218"/>
    </source>
</evidence>
<keyword evidence="2" id="KW-1133">Transmembrane helix</keyword>
<evidence type="ECO:0000256" key="3">
    <source>
        <dbReference type="SAM" id="SignalP"/>
    </source>
</evidence>
<feature type="compositionally biased region" description="Polar residues" evidence="1">
    <location>
        <begin position="384"/>
        <end position="404"/>
    </location>
</feature>
<gene>
    <name evidence="4" type="ORF">DFH08DRAFT_941992</name>
</gene>
<feature type="region of interest" description="Disordered" evidence="1">
    <location>
        <begin position="381"/>
        <end position="410"/>
    </location>
</feature>
<evidence type="ECO:0000256" key="1">
    <source>
        <dbReference type="SAM" id="MobiDB-lite"/>
    </source>
</evidence>
<dbReference type="AlphaFoldDB" id="A0AAD6ZFX2"/>
<feature type="chain" id="PRO_5042124999" evidence="3">
    <location>
        <begin position="20"/>
        <end position="697"/>
    </location>
</feature>
<feature type="compositionally biased region" description="Polar residues" evidence="1">
    <location>
        <begin position="309"/>
        <end position="324"/>
    </location>
</feature>